<dbReference type="GeneID" id="25728082"/>
<feature type="region of interest" description="Disordered" evidence="1">
    <location>
        <begin position="145"/>
        <end position="207"/>
    </location>
</feature>
<feature type="transmembrane region" description="Helical" evidence="2">
    <location>
        <begin position="396"/>
        <end position="423"/>
    </location>
</feature>
<name>A0A0D2JBG2_9CHLO</name>
<keyword evidence="4" id="KW-1185">Reference proteome</keyword>
<dbReference type="EMBL" id="KK102716">
    <property type="protein sequence ID" value="KIY97087.1"/>
    <property type="molecule type" value="Genomic_DNA"/>
</dbReference>
<accession>A0A0D2JBG2</accession>
<dbReference type="RefSeq" id="XP_013896107.1">
    <property type="nucleotide sequence ID" value="XM_014040653.1"/>
</dbReference>
<feature type="non-terminal residue" evidence="3">
    <location>
        <position position="451"/>
    </location>
</feature>
<dbReference type="AlphaFoldDB" id="A0A0D2JBG2"/>
<evidence type="ECO:0000313" key="4">
    <source>
        <dbReference type="Proteomes" id="UP000054498"/>
    </source>
</evidence>
<dbReference type="Proteomes" id="UP000054498">
    <property type="component" value="Unassembled WGS sequence"/>
</dbReference>
<feature type="region of interest" description="Disordered" evidence="1">
    <location>
        <begin position="1"/>
        <end position="62"/>
    </location>
</feature>
<feature type="compositionally biased region" description="Low complexity" evidence="1">
    <location>
        <begin position="254"/>
        <end position="276"/>
    </location>
</feature>
<reference evidence="3 4" key="1">
    <citation type="journal article" date="2013" name="BMC Genomics">
        <title>Reconstruction of the lipid metabolism for the microalga Monoraphidium neglectum from its genome sequence reveals characteristics suitable for biofuel production.</title>
        <authorList>
            <person name="Bogen C."/>
            <person name="Al-Dilaimi A."/>
            <person name="Albersmeier A."/>
            <person name="Wichmann J."/>
            <person name="Grundmann M."/>
            <person name="Rupp O."/>
            <person name="Lauersen K.J."/>
            <person name="Blifernez-Klassen O."/>
            <person name="Kalinowski J."/>
            <person name="Goesmann A."/>
            <person name="Mussgnug J.H."/>
            <person name="Kruse O."/>
        </authorList>
    </citation>
    <scope>NUCLEOTIDE SEQUENCE [LARGE SCALE GENOMIC DNA]</scope>
    <source>
        <strain evidence="3 4">SAG 48.87</strain>
    </source>
</reference>
<feature type="compositionally biased region" description="Low complexity" evidence="1">
    <location>
        <begin position="354"/>
        <end position="371"/>
    </location>
</feature>
<proteinExistence type="predicted"/>
<gene>
    <name evidence="3" type="ORF">MNEG_10876</name>
</gene>
<feature type="region of interest" description="Disordered" evidence="1">
    <location>
        <begin position="221"/>
        <end position="276"/>
    </location>
</feature>
<sequence>MSWYRQYDTSSQSQVFEMRHRHAPAPVSTTNAATPGAMSPSLVPARTPMPPSSPRASIEEHPQVPRLASQLMRGARSPHASRSRSAGEPVFADSALARPPLVDANMPSGVAAAAAAAAAAAGATGTAACTVSPGRYGCGSSNFLSSSKSDSGAVAARRSPSPFARLPRSASSSTGGGGGARRPPTPPKARPQTPHLAPRESATTPAAGMVPRATGCVAEHQLVPGPSQQPPRAASPRRPAAAGPPTGPSPGAPPSNGALSRSGSSSSSNSSESLGDLELLPLLQRLQRQQDEIDRNNARLRAAPRGQPLPRPPSPRRAGAGAALTKDCWPSWDRWSGAPEPPSPTPRGGGGGAVDTAPPAARRPGPGSPLVPAAPLAPLAAAGGGGGTSLLVHPGLWLAGGLVVAGASAGAVVAVHAILAVVIKSAAAWTAAWTAAAGVAGGQGLAVGTWA</sequence>
<organism evidence="3 4">
    <name type="scientific">Monoraphidium neglectum</name>
    <dbReference type="NCBI Taxonomy" id="145388"/>
    <lineage>
        <taxon>Eukaryota</taxon>
        <taxon>Viridiplantae</taxon>
        <taxon>Chlorophyta</taxon>
        <taxon>core chlorophytes</taxon>
        <taxon>Chlorophyceae</taxon>
        <taxon>CS clade</taxon>
        <taxon>Sphaeropleales</taxon>
        <taxon>Selenastraceae</taxon>
        <taxon>Monoraphidium</taxon>
    </lineage>
</organism>
<evidence type="ECO:0000256" key="1">
    <source>
        <dbReference type="SAM" id="MobiDB-lite"/>
    </source>
</evidence>
<protein>
    <submittedName>
        <fullName evidence="3">Uncharacterized protein</fullName>
    </submittedName>
</protein>
<keyword evidence="2" id="KW-0812">Transmembrane</keyword>
<dbReference type="KEGG" id="mng:MNEG_10876"/>
<feature type="compositionally biased region" description="Low complexity" evidence="1">
    <location>
        <begin position="224"/>
        <end position="244"/>
    </location>
</feature>
<keyword evidence="2" id="KW-1133">Transmembrane helix</keyword>
<feature type="region of interest" description="Disordered" evidence="1">
    <location>
        <begin position="299"/>
        <end position="371"/>
    </location>
</feature>
<evidence type="ECO:0000256" key="2">
    <source>
        <dbReference type="SAM" id="Phobius"/>
    </source>
</evidence>
<keyword evidence="2" id="KW-0472">Membrane</keyword>
<evidence type="ECO:0000313" key="3">
    <source>
        <dbReference type="EMBL" id="KIY97087.1"/>
    </source>
</evidence>